<sequence length="398" mass="40074">MSDGHSAAISWSDARRLAHETGRARSGGVELVPIADATGRTLAGDLTALAPLPGYASSAMDGWVVAGDAPWRLGAPILAGDRPASAPLAAGTARAITTGGPIPHGSRGVLRSENGTTRDGMLLRAASVRPDEPRAGEHVRHIGEEIAEGEPLLPSGVILTPPRVALAAVAGYDSLPVREVPAADVVLLGSEVIGSGIPAPGLVRDAYSPHFPALLAGMGVRVRELRHLSDDLAATTGALRASSASLVLSTGGTAGSAADHVRGALRELGAALVIDGVAMRPGHPVMLALLPGDRPMLCLPGNPLAAMLTLASIGLPLVDGLLGRPLAALGTVQLADEVKNESGQTRLVTFTLHADGAAPTSRQGSGMLRGLAASDGVAVIPPGGAPAGSRAETVPLPW</sequence>
<dbReference type="Gene3D" id="3.90.105.10">
    <property type="entry name" value="Molybdopterin biosynthesis moea protein, domain 2"/>
    <property type="match status" value="1"/>
</dbReference>
<dbReference type="SUPFAM" id="SSF63867">
    <property type="entry name" value="MoeA C-terminal domain-like"/>
    <property type="match status" value="1"/>
</dbReference>
<evidence type="ECO:0000256" key="5">
    <source>
        <dbReference type="ARBA" id="ARBA00023150"/>
    </source>
</evidence>
<reference evidence="9 10" key="1">
    <citation type="submission" date="2016-09" db="EMBL/GenBank/DDBJ databases">
        <title>Complete genome sequence of microbes from the polar regions.</title>
        <authorList>
            <person name="Liao L."/>
            <person name="Chen B."/>
        </authorList>
    </citation>
    <scope>NUCLEOTIDE SEQUENCE [LARGE SCALE GENOMIC DNA]</scope>
    <source>
        <strain evidence="9 10">ZS314</strain>
    </source>
</reference>
<comment type="catalytic activity">
    <reaction evidence="6">
        <text>adenylyl-molybdopterin + molybdate = Mo-molybdopterin + AMP + H(+)</text>
        <dbReference type="Rhea" id="RHEA:35047"/>
        <dbReference type="ChEBI" id="CHEBI:15378"/>
        <dbReference type="ChEBI" id="CHEBI:36264"/>
        <dbReference type="ChEBI" id="CHEBI:62727"/>
        <dbReference type="ChEBI" id="CHEBI:71302"/>
        <dbReference type="ChEBI" id="CHEBI:456215"/>
        <dbReference type="EC" id="2.10.1.1"/>
    </reaction>
</comment>
<dbReference type="GO" id="GO:0061599">
    <property type="term" value="F:molybdopterin molybdotransferase activity"/>
    <property type="evidence" value="ECO:0007669"/>
    <property type="project" value="UniProtKB-UniRule"/>
</dbReference>
<protein>
    <recommendedName>
        <fullName evidence="7">Molybdopterin molybdenumtransferase</fullName>
        <ecNumber evidence="7">2.10.1.1</ecNumber>
    </recommendedName>
</protein>
<dbReference type="UniPathway" id="UPA00344"/>
<dbReference type="Pfam" id="PF03454">
    <property type="entry name" value="MoeA_C"/>
    <property type="match status" value="1"/>
</dbReference>
<dbReference type="InterPro" id="IPR038987">
    <property type="entry name" value="MoeA-like"/>
</dbReference>
<dbReference type="KEGG" id="mant:BHD05_11455"/>
<dbReference type="InterPro" id="IPR001453">
    <property type="entry name" value="MoaB/Mog_dom"/>
</dbReference>
<dbReference type="PANTHER" id="PTHR10192:SF5">
    <property type="entry name" value="GEPHYRIN"/>
    <property type="match status" value="1"/>
</dbReference>
<evidence type="ECO:0000256" key="3">
    <source>
        <dbReference type="ARBA" id="ARBA00010763"/>
    </source>
</evidence>
<comment type="cofactor">
    <cofactor evidence="7">
        <name>Mg(2+)</name>
        <dbReference type="ChEBI" id="CHEBI:18420"/>
    </cofactor>
</comment>
<dbReference type="SUPFAM" id="SSF63882">
    <property type="entry name" value="MoeA N-terminal region -like"/>
    <property type="match status" value="1"/>
</dbReference>
<evidence type="ECO:0000256" key="6">
    <source>
        <dbReference type="ARBA" id="ARBA00047317"/>
    </source>
</evidence>
<evidence type="ECO:0000256" key="1">
    <source>
        <dbReference type="ARBA" id="ARBA00002901"/>
    </source>
</evidence>
<evidence type="ECO:0000313" key="10">
    <source>
        <dbReference type="Proteomes" id="UP000464507"/>
    </source>
</evidence>
<dbReference type="CDD" id="cd00887">
    <property type="entry name" value="MoeA"/>
    <property type="match status" value="1"/>
</dbReference>
<evidence type="ECO:0000259" key="8">
    <source>
        <dbReference type="SMART" id="SM00852"/>
    </source>
</evidence>
<dbReference type="GO" id="GO:0046872">
    <property type="term" value="F:metal ion binding"/>
    <property type="evidence" value="ECO:0007669"/>
    <property type="project" value="UniProtKB-UniRule"/>
</dbReference>
<feature type="domain" description="MoaB/Mog" evidence="8">
    <location>
        <begin position="184"/>
        <end position="320"/>
    </location>
</feature>
<comment type="similarity">
    <text evidence="3 7">Belongs to the MoeA family.</text>
</comment>
<comment type="pathway">
    <text evidence="2 7">Cofactor biosynthesis; molybdopterin biosynthesis.</text>
</comment>
<evidence type="ECO:0000313" key="9">
    <source>
        <dbReference type="EMBL" id="QHO70166.1"/>
    </source>
</evidence>
<proteinExistence type="inferred from homology"/>
<dbReference type="EMBL" id="CP017146">
    <property type="protein sequence ID" value="QHO70166.1"/>
    <property type="molecule type" value="Genomic_DNA"/>
</dbReference>
<dbReference type="EC" id="2.10.1.1" evidence="7"/>
<dbReference type="InterPro" id="IPR036425">
    <property type="entry name" value="MoaB/Mog-like_dom_sf"/>
</dbReference>
<dbReference type="Gene3D" id="3.40.980.10">
    <property type="entry name" value="MoaB/Mog-like domain"/>
    <property type="match status" value="1"/>
</dbReference>
<dbReference type="Gene3D" id="2.40.340.10">
    <property type="entry name" value="MoeA, C-terminal, domain IV"/>
    <property type="match status" value="1"/>
</dbReference>
<dbReference type="PANTHER" id="PTHR10192">
    <property type="entry name" value="MOLYBDOPTERIN BIOSYNTHESIS PROTEIN"/>
    <property type="match status" value="1"/>
</dbReference>
<organism evidence="9 10">
    <name type="scientific">Marisediminicola antarctica</name>
    <dbReference type="NCBI Taxonomy" id="674079"/>
    <lineage>
        <taxon>Bacteria</taxon>
        <taxon>Bacillati</taxon>
        <taxon>Actinomycetota</taxon>
        <taxon>Actinomycetes</taxon>
        <taxon>Micrococcales</taxon>
        <taxon>Microbacteriaceae</taxon>
        <taxon>Marisediminicola</taxon>
    </lineage>
</organism>
<dbReference type="Pfam" id="PF00994">
    <property type="entry name" value="MoCF_biosynth"/>
    <property type="match status" value="1"/>
</dbReference>
<dbReference type="Proteomes" id="UP000464507">
    <property type="component" value="Chromosome"/>
</dbReference>
<dbReference type="OrthoDB" id="3196725at2"/>
<keyword evidence="10" id="KW-1185">Reference proteome</keyword>
<dbReference type="SMART" id="SM00852">
    <property type="entry name" value="MoCF_biosynth"/>
    <property type="match status" value="1"/>
</dbReference>
<dbReference type="SUPFAM" id="SSF53218">
    <property type="entry name" value="Molybdenum cofactor biosynthesis proteins"/>
    <property type="match status" value="1"/>
</dbReference>
<keyword evidence="7" id="KW-0479">Metal-binding</keyword>
<gene>
    <name evidence="9" type="ORF">BHD05_11455</name>
</gene>
<dbReference type="InterPro" id="IPR036688">
    <property type="entry name" value="MoeA_C_domain_IV_sf"/>
</dbReference>
<keyword evidence="7" id="KW-0808">Transferase</keyword>
<dbReference type="GO" id="GO:0005829">
    <property type="term" value="C:cytosol"/>
    <property type="evidence" value="ECO:0007669"/>
    <property type="project" value="TreeGrafter"/>
</dbReference>
<keyword evidence="5 7" id="KW-0501">Molybdenum cofactor biosynthesis</keyword>
<dbReference type="Pfam" id="PF03453">
    <property type="entry name" value="MoeA_N"/>
    <property type="match status" value="1"/>
</dbReference>
<evidence type="ECO:0000256" key="7">
    <source>
        <dbReference type="RuleBase" id="RU365090"/>
    </source>
</evidence>
<keyword evidence="7" id="KW-0460">Magnesium</keyword>
<keyword evidence="4 7" id="KW-0500">Molybdenum</keyword>
<evidence type="ECO:0000256" key="4">
    <source>
        <dbReference type="ARBA" id="ARBA00022505"/>
    </source>
</evidence>
<dbReference type="RefSeq" id="WP_161886558.1">
    <property type="nucleotide sequence ID" value="NZ_CP017146.1"/>
</dbReference>
<accession>A0A7L5AJA6</accession>
<dbReference type="GO" id="GO:0006777">
    <property type="term" value="P:Mo-molybdopterin cofactor biosynthetic process"/>
    <property type="evidence" value="ECO:0007669"/>
    <property type="project" value="UniProtKB-UniRule"/>
</dbReference>
<dbReference type="Gene3D" id="2.170.190.11">
    <property type="entry name" value="Molybdopterin biosynthesis moea protein, domain 3"/>
    <property type="match status" value="1"/>
</dbReference>
<dbReference type="InterPro" id="IPR005111">
    <property type="entry name" value="MoeA_C_domain_IV"/>
</dbReference>
<dbReference type="InterPro" id="IPR005110">
    <property type="entry name" value="MoeA_linker/N"/>
</dbReference>
<name>A0A7L5AJA6_9MICO</name>
<evidence type="ECO:0000256" key="2">
    <source>
        <dbReference type="ARBA" id="ARBA00005046"/>
    </source>
</evidence>
<dbReference type="InterPro" id="IPR036135">
    <property type="entry name" value="MoeA_linker/N_sf"/>
</dbReference>
<comment type="function">
    <text evidence="1 7">Catalyzes the insertion of molybdate into adenylated molybdopterin with the concomitant release of AMP.</text>
</comment>
<dbReference type="AlphaFoldDB" id="A0A7L5AJA6"/>